<dbReference type="AlphaFoldDB" id="A0A914P744"/>
<dbReference type="Pfam" id="PF09324">
    <property type="entry name" value="Sec7-like_HDS"/>
    <property type="match status" value="1"/>
</dbReference>
<organism evidence="2 3">
    <name type="scientific">Panagrolaimus davidi</name>
    <dbReference type="NCBI Taxonomy" id="227884"/>
    <lineage>
        <taxon>Eukaryota</taxon>
        <taxon>Metazoa</taxon>
        <taxon>Ecdysozoa</taxon>
        <taxon>Nematoda</taxon>
        <taxon>Chromadorea</taxon>
        <taxon>Rhabditida</taxon>
        <taxon>Tylenchina</taxon>
        <taxon>Panagrolaimomorpha</taxon>
        <taxon>Panagrolaimoidea</taxon>
        <taxon>Panagrolaimidae</taxon>
        <taxon>Panagrolaimus</taxon>
    </lineage>
</organism>
<keyword evidence="2" id="KW-1185">Reference proteome</keyword>
<accession>A0A914P744</accession>
<dbReference type="Proteomes" id="UP000887578">
    <property type="component" value="Unplaced"/>
</dbReference>
<name>A0A914P744_9BILA</name>
<reference evidence="3" key="1">
    <citation type="submission" date="2022-11" db="UniProtKB">
        <authorList>
            <consortium name="WormBaseParasite"/>
        </authorList>
    </citation>
    <scope>IDENTIFICATION</scope>
</reference>
<proteinExistence type="predicted"/>
<sequence length="112" mass="12308">MKIWSTVSGHLAESSGARFPEEVSRLAVVSLSDCVRALLRDETPGFCFNQGLFGVFQNMLCSDSCGAETQEHIVTILCSFIQERPNQIGSGWKMLFGSIKAIRIGNIKGILR</sequence>
<protein>
    <submittedName>
        <fullName evidence="3">Mon2/Sec7/BIG1-like HDS domain-containing protein</fullName>
    </submittedName>
</protein>
<dbReference type="InterPro" id="IPR015403">
    <property type="entry name" value="Mon2/Sec7/BIG1-like_HDS"/>
</dbReference>
<feature type="domain" description="Mon2/Sec7/BIG1-like HDS" evidence="1">
    <location>
        <begin position="38"/>
        <end position="102"/>
    </location>
</feature>
<evidence type="ECO:0000313" key="3">
    <source>
        <dbReference type="WBParaSite" id="PDA_v2.g1098.t1"/>
    </source>
</evidence>
<evidence type="ECO:0000259" key="1">
    <source>
        <dbReference type="Pfam" id="PF09324"/>
    </source>
</evidence>
<evidence type="ECO:0000313" key="2">
    <source>
        <dbReference type="Proteomes" id="UP000887578"/>
    </source>
</evidence>
<dbReference type="WBParaSite" id="PDA_v2.g1098.t1">
    <property type="protein sequence ID" value="PDA_v2.g1098.t1"/>
    <property type="gene ID" value="PDA_v2.g1098"/>
</dbReference>